<evidence type="ECO:0000313" key="7">
    <source>
        <dbReference type="EMBL" id="VDP75032.1"/>
    </source>
</evidence>
<keyword evidence="4" id="KW-1133">Transmembrane helix</keyword>
<evidence type="ECO:0000313" key="9">
    <source>
        <dbReference type="WBParaSite" id="SCUD_0002131301-mRNA-1"/>
    </source>
</evidence>
<evidence type="ECO:0000259" key="6">
    <source>
        <dbReference type="Pfam" id="PF20519"/>
    </source>
</evidence>
<sequence>MNTMFLQAQVTNGTDSLSTASSLDVLWSVIQGPIMNNWYSNTWYNTQPFATANNLTLLYQNRLIGVPRLRQLRMPSNSCMIPVYFADDIKECYGQYQEANEDKKPFGLKNGTARAEKIITSEEDKQKEQKNVISILQFNNFPMKIIRSILKQDGLVRYNNNSNEMSYCHGTTEELQRILKQHR</sequence>
<name>A0A183L1V9_9TREM</name>
<dbReference type="PANTHER" id="PTHR10877">
    <property type="entry name" value="POLYCYSTIN FAMILY MEMBER"/>
    <property type="match status" value="1"/>
</dbReference>
<gene>
    <name evidence="7" type="ORF">SCUD_LOCUS21309</name>
</gene>
<reference evidence="7 8" key="2">
    <citation type="submission" date="2018-11" db="EMBL/GenBank/DDBJ databases">
        <authorList>
            <consortium name="Pathogen Informatics"/>
        </authorList>
    </citation>
    <scope>NUCLEOTIDE SEQUENCE [LARGE SCALE GENOMIC DNA]</scope>
    <source>
        <strain evidence="7">Dakar</strain>
        <strain evidence="8">Dakar, Senegal</strain>
    </source>
</reference>
<keyword evidence="5" id="KW-0472">Membrane</keyword>
<dbReference type="GO" id="GO:0050982">
    <property type="term" value="P:detection of mechanical stimulus"/>
    <property type="evidence" value="ECO:0007669"/>
    <property type="project" value="TreeGrafter"/>
</dbReference>
<comment type="similarity">
    <text evidence="2">Belongs to the polycystin family.</text>
</comment>
<evidence type="ECO:0000313" key="8">
    <source>
        <dbReference type="Proteomes" id="UP000279833"/>
    </source>
</evidence>
<dbReference type="EMBL" id="UZAK01046253">
    <property type="protein sequence ID" value="VDP75032.1"/>
    <property type="molecule type" value="Genomic_DNA"/>
</dbReference>
<dbReference type="Proteomes" id="UP000279833">
    <property type="component" value="Unassembled WGS sequence"/>
</dbReference>
<protein>
    <submittedName>
        <fullName evidence="9">PKD_channel domain-containing protein</fullName>
    </submittedName>
</protein>
<organism evidence="9">
    <name type="scientific">Schistosoma curassoni</name>
    <dbReference type="NCBI Taxonomy" id="6186"/>
    <lineage>
        <taxon>Eukaryota</taxon>
        <taxon>Metazoa</taxon>
        <taxon>Spiralia</taxon>
        <taxon>Lophotrochozoa</taxon>
        <taxon>Platyhelminthes</taxon>
        <taxon>Trematoda</taxon>
        <taxon>Digenea</taxon>
        <taxon>Strigeidida</taxon>
        <taxon>Schistosomatoidea</taxon>
        <taxon>Schistosomatidae</taxon>
        <taxon>Schistosoma</taxon>
    </lineage>
</organism>
<proteinExistence type="inferred from homology"/>
<keyword evidence="8" id="KW-1185">Reference proteome</keyword>
<feature type="domain" description="Polycystin" evidence="6">
    <location>
        <begin position="17"/>
        <end position="108"/>
    </location>
</feature>
<evidence type="ECO:0000256" key="1">
    <source>
        <dbReference type="ARBA" id="ARBA00004141"/>
    </source>
</evidence>
<dbReference type="GO" id="GO:0016020">
    <property type="term" value="C:membrane"/>
    <property type="evidence" value="ECO:0007669"/>
    <property type="project" value="UniProtKB-SubCell"/>
</dbReference>
<comment type="subcellular location">
    <subcellularLocation>
        <location evidence="1">Membrane</location>
        <topology evidence="1">Multi-pass membrane protein</topology>
    </subcellularLocation>
</comment>
<evidence type="ECO:0000256" key="5">
    <source>
        <dbReference type="ARBA" id="ARBA00023136"/>
    </source>
</evidence>
<reference evidence="9" key="1">
    <citation type="submission" date="2016-06" db="UniProtKB">
        <authorList>
            <consortium name="WormBaseParasite"/>
        </authorList>
    </citation>
    <scope>IDENTIFICATION</scope>
</reference>
<dbReference type="Pfam" id="PF20519">
    <property type="entry name" value="Polycystin_dom"/>
    <property type="match status" value="1"/>
</dbReference>
<dbReference type="InterPro" id="IPR051223">
    <property type="entry name" value="Polycystin"/>
</dbReference>
<dbReference type="InterPro" id="IPR046791">
    <property type="entry name" value="Polycystin_dom"/>
</dbReference>
<dbReference type="AlphaFoldDB" id="A0A183L1V9"/>
<accession>A0A183L1V9</accession>
<dbReference type="PANTHER" id="PTHR10877:SF183">
    <property type="entry name" value="AT14535P-RELATED"/>
    <property type="match status" value="1"/>
</dbReference>
<dbReference type="STRING" id="6186.A0A183L1V9"/>
<dbReference type="WBParaSite" id="SCUD_0002131301-mRNA-1">
    <property type="protein sequence ID" value="SCUD_0002131301-mRNA-1"/>
    <property type="gene ID" value="SCUD_0002131301"/>
</dbReference>
<evidence type="ECO:0000256" key="2">
    <source>
        <dbReference type="ARBA" id="ARBA00007200"/>
    </source>
</evidence>
<dbReference type="GO" id="GO:0005262">
    <property type="term" value="F:calcium channel activity"/>
    <property type="evidence" value="ECO:0007669"/>
    <property type="project" value="TreeGrafter"/>
</dbReference>
<keyword evidence="3" id="KW-0812">Transmembrane</keyword>
<evidence type="ECO:0000256" key="3">
    <source>
        <dbReference type="ARBA" id="ARBA00022692"/>
    </source>
</evidence>
<evidence type="ECO:0000256" key="4">
    <source>
        <dbReference type="ARBA" id="ARBA00022989"/>
    </source>
</evidence>